<evidence type="ECO:0000256" key="1">
    <source>
        <dbReference type="SAM" id="Phobius"/>
    </source>
</evidence>
<evidence type="ECO:0000313" key="3">
    <source>
        <dbReference type="Proteomes" id="UP001642405"/>
    </source>
</evidence>
<keyword evidence="1" id="KW-0472">Membrane</keyword>
<evidence type="ECO:0000313" key="2">
    <source>
        <dbReference type="EMBL" id="CAK7220336.1"/>
    </source>
</evidence>
<organism evidence="2 3">
    <name type="scientific">Sporothrix curviconia</name>
    <dbReference type="NCBI Taxonomy" id="1260050"/>
    <lineage>
        <taxon>Eukaryota</taxon>
        <taxon>Fungi</taxon>
        <taxon>Dikarya</taxon>
        <taxon>Ascomycota</taxon>
        <taxon>Pezizomycotina</taxon>
        <taxon>Sordariomycetes</taxon>
        <taxon>Sordariomycetidae</taxon>
        <taxon>Ophiostomatales</taxon>
        <taxon>Ophiostomataceae</taxon>
        <taxon>Sporothrix</taxon>
    </lineage>
</organism>
<keyword evidence="1" id="KW-1133">Transmembrane helix</keyword>
<proteinExistence type="predicted"/>
<reference evidence="2 3" key="1">
    <citation type="submission" date="2024-01" db="EMBL/GenBank/DDBJ databases">
        <authorList>
            <person name="Allen C."/>
            <person name="Tagirdzhanova G."/>
        </authorList>
    </citation>
    <scope>NUCLEOTIDE SEQUENCE [LARGE SCALE GENOMIC DNA]</scope>
</reference>
<keyword evidence="3" id="KW-1185">Reference proteome</keyword>
<protein>
    <submittedName>
        <fullName evidence="2">Uncharacterized protein</fullName>
    </submittedName>
</protein>
<dbReference type="Proteomes" id="UP001642405">
    <property type="component" value="Unassembled WGS sequence"/>
</dbReference>
<accession>A0ABP0BLK7</accession>
<feature type="transmembrane region" description="Helical" evidence="1">
    <location>
        <begin position="116"/>
        <end position="138"/>
    </location>
</feature>
<comment type="caution">
    <text evidence="2">The sequence shown here is derived from an EMBL/GenBank/DDBJ whole genome shotgun (WGS) entry which is preliminary data.</text>
</comment>
<gene>
    <name evidence="2" type="ORF">SCUCBS95973_004124</name>
</gene>
<dbReference type="EMBL" id="CAWUHB010000019">
    <property type="protein sequence ID" value="CAK7220336.1"/>
    <property type="molecule type" value="Genomic_DNA"/>
</dbReference>
<sequence length="140" mass="14220">MADASAATSAIATATCPPGNQLPEVTTLPIPLNVSVAVIPGSNVSDSVMVACCSPNPVNIADGCYEWCEAPKAYNSLDKFSNCLVANHRNLNQSDILGFHAGSAAPGRLAPPTTTMAVTVVGLGVWMLFLSGAAGAVFSV</sequence>
<name>A0ABP0BLK7_9PEZI</name>
<keyword evidence="1" id="KW-0812">Transmembrane</keyword>